<sequence length="724" mass="81640">MEDFSNLLEKLNDSDYPYDVGVITRAYELAERAHEGQKRVAGEPYITHPISVAEILVDMGMDTDCVAAALLHDVVEDTDITLADVRKQFGANIAGLVDGVTKLGKIPYTSKEEEQVENLRKMFLAMARDIRVIIIKLADRLHNMRTLSSMPPQKQRDKALETMEVFAPLAHRLGMQRVKIELEDISLRYLDPIGYAEIEGDLTAKKAESLDFLGTCMQKIRELLAREKIEDFQVDGRVKSIYSIYRKMYSQNKTIDEIYDLYAIRVIVGTINECYNVLGLIHDLYKPIPGRFKDYISTPKPNMYQSLHTTVIGREGIPFEVQIRTWEMHQTAEYGIAAHWKYKDGVEKKSGFDNKVEWVRHLLEIQGTAADPEDFMRTFKIDLFSDEVFVFTPNGDLINLPSGATVIDFAYAIHSAVGNKMIGAKVNGKMVQLDYQVENGEIVEIITSNSGKGPSRDWLKIAKTSEAKNKIKQWFKKEKREENIERGREELDAALKKQNITLPADRDELLASIARRVGITGVEELYASIGYGGITVNRILPRIREECNRNIKPSADEILASIPESARPQPTKSTSDVIVEGIDNCLIKYARCCNPLPGDDIIGYITKGYGISVHRTDCVNVRSSLKAGTENDRWLRVYWNTNKAASFQASLQILASKRYGLLADITTVLANLKVQIHALNARETQDGFSVIHVTVDVRDVEHLRSVVHKLEAVESVVKIKRSAG</sequence>
<dbReference type="PANTHER" id="PTHR21262:SF31">
    <property type="entry name" value="GTP PYROPHOSPHOKINASE"/>
    <property type="match status" value="1"/>
</dbReference>
<evidence type="ECO:0000313" key="9">
    <source>
        <dbReference type="Proteomes" id="UP000620366"/>
    </source>
</evidence>
<comment type="similarity">
    <text evidence="4">Belongs to the relA/spoT family.</text>
</comment>
<dbReference type="InterPro" id="IPR003607">
    <property type="entry name" value="HD/PDEase_dom"/>
</dbReference>
<protein>
    <recommendedName>
        <fullName evidence="2">GTP diphosphokinase</fullName>
        <ecNumber evidence="2">2.7.6.5</ecNumber>
    </recommendedName>
</protein>
<dbReference type="SMART" id="SM00471">
    <property type="entry name" value="HDc"/>
    <property type="match status" value="1"/>
</dbReference>
<dbReference type="InterPro" id="IPR012675">
    <property type="entry name" value="Beta-grasp_dom_sf"/>
</dbReference>
<dbReference type="PROSITE" id="PS51880">
    <property type="entry name" value="TGS"/>
    <property type="match status" value="1"/>
</dbReference>
<dbReference type="GO" id="GO:0008728">
    <property type="term" value="F:GTP diphosphokinase activity"/>
    <property type="evidence" value="ECO:0007669"/>
    <property type="project" value="UniProtKB-EC"/>
</dbReference>
<keyword evidence="9" id="KW-1185">Reference proteome</keyword>
<dbReference type="CDD" id="cd00077">
    <property type="entry name" value="HDc"/>
    <property type="match status" value="1"/>
</dbReference>
<dbReference type="Pfam" id="PF02824">
    <property type="entry name" value="TGS"/>
    <property type="match status" value="1"/>
</dbReference>
<comment type="caution">
    <text evidence="8">The sequence shown here is derived from an EMBL/GenBank/DDBJ whole genome shotgun (WGS) entry which is preliminary data.</text>
</comment>
<accession>A0A926HVM0</accession>
<dbReference type="GO" id="GO:0005886">
    <property type="term" value="C:plasma membrane"/>
    <property type="evidence" value="ECO:0007669"/>
    <property type="project" value="TreeGrafter"/>
</dbReference>
<dbReference type="CDD" id="cd01668">
    <property type="entry name" value="TGS_RSH"/>
    <property type="match status" value="1"/>
</dbReference>
<dbReference type="Gene3D" id="3.30.460.10">
    <property type="entry name" value="Beta Polymerase, domain 2"/>
    <property type="match status" value="1"/>
</dbReference>
<dbReference type="EC" id="2.7.6.5" evidence="2"/>
<dbReference type="PANTHER" id="PTHR21262">
    <property type="entry name" value="GUANOSINE-3',5'-BIS DIPHOSPHATE 3'-PYROPHOSPHOHYDROLASE"/>
    <property type="match status" value="1"/>
</dbReference>
<dbReference type="SUPFAM" id="SSF81301">
    <property type="entry name" value="Nucleotidyltransferase"/>
    <property type="match status" value="1"/>
</dbReference>
<name>A0A926HVM0_9FIRM</name>
<dbReference type="AlphaFoldDB" id="A0A926HVM0"/>
<feature type="domain" description="TGS" evidence="7">
    <location>
        <begin position="386"/>
        <end position="447"/>
    </location>
</feature>
<dbReference type="SUPFAM" id="SSF109604">
    <property type="entry name" value="HD-domain/PDEase-like"/>
    <property type="match status" value="1"/>
</dbReference>
<dbReference type="Proteomes" id="UP000620366">
    <property type="component" value="Unassembled WGS sequence"/>
</dbReference>
<feature type="domain" description="ACT" evidence="5">
    <location>
        <begin position="650"/>
        <end position="724"/>
    </location>
</feature>
<dbReference type="RefSeq" id="WP_249300647.1">
    <property type="nucleotide sequence ID" value="NZ_JACRSP010000003.1"/>
</dbReference>
<dbReference type="InterPro" id="IPR045865">
    <property type="entry name" value="ACT-like_dom_sf"/>
</dbReference>
<reference evidence="8" key="1">
    <citation type="submission" date="2020-08" db="EMBL/GenBank/DDBJ databases">
        <title>Genome public.</title>
        <authorList>
            <person name="Liu C."/>
            <person name="Sun Q."/>
        </authorList>
    </citation>
    <scope>NUCLEOTIDE SEQUENCE</scope>
    <source>
        <strain evidence="8">BX7</strain>
    </source>
</reference>
<dbReference type="Pfam" id="PF04607">
    <property type="entry name" value="RelA_SpoT"/>
    <property type="match status" value="1"/>
</dbReference>
<dbReference type="PROSITE" id="PS51831">
    <property type="entry name" value="HD"/>
    <property type="match status" value="1"/>
</dbReference>
<dbReference type="Pfam" id="PF19296">
    <property type="entry name" value="RelA_AH_RIS"/>
    <property type="match status" value="1"/>
</dbReference>
<evidence type="ECO:0000259" key="7">
    <source>
        <dbReference type="PROSITE" id="PS51880"/>
    </source>
</evidence>
<dbReference type="InterPro" id="IPR006674">
    <property type="entry name" value="HD_domain"/>
</dbReference>
<dbReference type="InterPro" id="IPR007685">
    <property type="entry name" value="RelA_SpoT"/>
</dbReference>
<dbReference type="Gene3D" id="3.30.70.260">
    <property type="match status" value="1"/>
</dbReference>
<dbReference type="InterPro" id="IPR033655">
    <property type="entry name" value="TGS_RelA/SpoT"/>
</dbReference>
<dbReference type="FunFam" id="3.30.460.10:FF:000001">
    <property type="entry name" value="GTP pyrophosphokinase RelA"/>
    <property type="match status" value="1"/>
</dbReference>
<dbReference type="SUPFAM" id="SSF55021">
    <property type="entry name" value="ACT-like"/>
    <property type="match status" value="1"/>
</dbReference>
<dbReference type="CDD" id="cd04876">
    <property type="entry name" value="ACT_RelA-SpoT"/>
    <property type="match status" value="1"/>
</dbReference>
<dbReference type="GO" id="GO:0015969">
    <property type="term" value="P:guanosine tetraphosphate metabolic process"/>
    <property type="evidence" value="ECO:0007669"/>
    <property type="project" value="InterPro"/>
</dbReference>
<dbReference type="EMBL" id="JACRSP010000003">
    <property type="protein sequence ID" value="MBC8536766.1"/>
    <property type="molecule type" value="Genomic_DNA"/>
</dbReference>
<dbReference type="InterPro" id="IPR004095">
    <property type="entry name" value="TGS"/>
</dbReference>
<dbReference type="NCBIfam" id="TIGR00691">
    <property type="entry name" value="spoT_relA"/>
    <property type="match status" value="1"/>
</dbReference>
<dbReference type="FunFam" id="3.10.20.30:FF:000002">
    <property type="entry name" value="GTP pyrophosphokinase (RelA/SpoT)"/>
    <property type="match status" value="1"/>
</dbReference>
<evidence type="ECO:0000313" key="8">
    <source>
        <dbReference type="EMBL" id="MBC8536766.1"/>
    </source>
</evidence>
<comment type="function">
    <text evidence="4">In eubacteria ppGpp (guanosine 3'-diphosphate 5'-diphosphate) is a mediator of the stringent response that coordinates a variety of cellular activities in response to changes in nutritional abundance.</text>
</comment>
<dbReference type="Gene3D" id="3.10.20.30">
    <property type="match status" value="1"/>
</dbReference>
<dbReference type="InterPro" id="IPR043519">
    <property type="entry name" value="NT_sf"/>
</dbReference>
<dbReference type="Pfam" id="PF13291">
    <property type="entry name" value="ACT_4"/>
    <property type="match status" value="1"/>
</dbReference>
<comment type="catalytic activity">
    <reaction evidence="3">
        <text>GTP + ATP = guanosine 3'-diphosphate 5'-triphosphate + AMP</text>
        <dbReference type="Rhea" id="RHEA:22088"/>
        <dbReference type="ChEBI" id="CHEBI:30616"/>
        <dbReference type="ChEBI" id="CHEBI:37565"/>
        <dbReference type="ChEBI" id="CHEBI:142410"/>
        <dbReference type="ChEBI" id="CHEBI:456215"/>
        <dbReference type="EC" id="2.7.6.5"/>
    </reaction>
</comment>
<evidence type="ECO:0000259" key="5">
    <source>
        <dbReference type="PROSITE" id="PS51671"/>
    </source>
</evidence>
<evidence type="ECO:0000256" key="4">
    <source>
        <dbReference type="RuleBase" id="RU003847"/>
    </source>
</evidence>
<gene>
    <name evidence="8" type="ORF">H8695_08715</name>
</gene>
<comment type="pathway">
    <text evidence="1">Purine metabolism; ppGpp biosynthesis; ppGpp from GTP: step 1/2.</text>
</comment>
<dbReference type="FunFam" id="1.10.3210.10:FF:000001">
    <property type="entry name" value="GTP pyrophosphokinase RelA"/>
    <property type="match status" value="1"/>
</dbReference>
<evidence type="ECO:0000256" key="3">
    <source>
        <dbReference type="ARBA" id="ARBA00048244"/>
    </source>
</evidence>
<evidence type="ECO:0000256" key="1">
    <source>
        <dbReference type="ARBA" id="ARBA00004976"/>
    </source>
</evidence>
<dbReference type="InterPro" id="IPR012676">
    <property type="entry name" value="TGS-like"/>
</dbReference>
<dbReference type="SMART" id="SM00954">
    <property type="entry name" value="RelA_SpoT"/>
    <property type="match status" value="1"/>
</dbReference>
<dbReference type="PROSITE" id="PS51671">
    <property type="entry name" value="ACT"/>
    <property type="match status" value="1"/>
</dbReference>
<dbReference type="Pfam" id="PF13328">
    <property type="entry name" value="HD_4"/>
    <property type="match status" value="1"/>
</dbReference>
<dbReference type="SUPFAM" id="SSF81271">
    <property type="entry name" value="TGS-like"/>
    <property type="match status" value="1"/>
</dbReference>
<evidence type="ECO:0000256" key="2">
    <source>
        <dbReference type="ARBA" id="ARBA00013251"/>
    </source>
</evidence>
<organism evidence="8 9">
    <name type="scientific">Feifania hominis</name>
    <dbReference type="NCBI Taxonomy" id="2763660"/>
    <lineage>
        <taxon>Bacteria</taxon>
        <taxon>Bacillati</taxon>
        <taxon>Bacillota</taxon>
        <taxon>Clostridia</taxon>
        <taxon>Eubacteriales</taxon>
        <taxon>Feifaniaceae</taxon>
        <taxon>Feifania</taxon>
    </lineage>
</organism>
<dbReference type="Gene3D" id="1.10.3210.10">
    <property type="entry name" value="Hypothetical protein af1432"/>
    <property type="match status" value="1"/>
</dbReference>
<dbReference type="InterPro" id="IPR002912">
    <property type="entry name" value="ACT_dom"/>
</dbReference>
<dbReference type="InterPro" id="IPR045600">
    <property type="entry name" value="RelA/SpoT_AH_RIS"/>
</dbReference>
<feature type="domain" description="HD" evidence="6">
    <location>
        <begin position="45"/>
        <end position="144"/>
    </location>
</feature>
<proteinExistence type="inferred from homology"/>
<dbReference type="CDD" id="cd05399">
    <property type="entry name" value="NT_Rel-Spo_like"/>
    <property type="match status" value="1"/>
</dbReference>
<evidence type="ECO:0000259" key="6">
    <source>
        <dbReference type="PROSITE" id="PS51831"/>
    </source>
</evidence>
<dbReference type="InterPro" id="IPR004811">
    <property type="entry name" value="RelA/Spo_fam"/>
</dbReference>